<dbReference type="RefSeq" id="WP_192276985.1">
    <property type="nucleotide sequence ID" value="NZ_JACZDF010000001.1"/>
</dbReference>
<gene>
    <name evidence="2" type="ORF">IGS67_01140</name>
</gene>
<proteinExistence type="predicted"/>
<feature type="transmembrane region" description="Helical" evidence="1">
    <location>
        <begin position="30"/>
        <end position="49"/>
    </location>
</feature>
<evidence type="ECO:0000256" key="1">
    <source>
        <dbReference type="SAM" id="Phobius"/>
    </source>
</evidence>
<organism evidence="2 3">
    <name type="scientific">Flavimobilis rhizosphaerae</name>
    <dbReference type="NCBI Taxonomy" id="2775421"/>
    <lineage>
        <taxon>Bacteria</taxon>
        <taxon>Bacillati</taxon>
        <taxon>Actinomycetota</taxon>
        <taxon>Actinomycetes</taxon>
        <taxon>Micrococcales</taxon>
        <taxon>Jonesiaceae</taxon>
        <taxon>Flavimobilis</taxon>
    </lineage>
</organism>
<dbReference type="EMBL" id="JACZDF010000001">
    <property type="protein sequence ID" value="MBD9698103.1"/>
    <property type="molecule type" value="Genomic_DNA"/>
</dbReference>
<name>A0ABR9DLU5_9MICO</name>
<keyword evidence="3" id="KW-1185">Reference proteome</keyword>
<keyword evidence="1" id="KW-0812">Transmembrane</keyword>
<accession>A0ABR9DLU5</accession>
<evidence type="ECO:0000313" key="2">
    <source>
        <dbReference type="EMBL" id="MBD9698103.1"/>
    </source>
</evidence>
<protein>
    <submittedName>
        <fullName evidence="2">Uncharacterized protein</fullName>
    </submittedName>
</protein>
<keyword evidence="1" id="KW-0472">Membrane</keyword>
<comment type="caution">
    <text evidence="2">The sequence shown here is derived from an EMBL/GenBank/DDBJ whole genome shotgun (WGS) entry which is preliminary data.</text>
</comment>
<keyword evidence="1" id="KW-1133">Transmembrane helix</keyword>
<evidence type="ECO:0000313" key="3">
    <source>
        <dbReference type="Proteomes" id="UP000642107"/>
    </source>
</evidence>
<sequence length="227" mass="24081">MTETTPAPDAGRDATLDLLVPPRSRRRRNATIAAGVATLVGAIVVSTWWPGVADVGFSYVGADGSRDEHGTASVFIVERPGPDVPVTLESVEAPRGWRIVHAGVAAPSADIHDDAGPEHLTLPAPLTHRSRVVVAWQLDCPAALALVRENPSVVSTSRERAGEAPEGTTLYLWPMTAVAHVKLLGFLPTTLGKDPDATWVSRTPGLDLAVECGLDAEQVRALRTDVR</sequence>
<reference evidence="2 3" key="1">
    <citation type="submission" date="2020-09" db="EMBL/GenBank/DDBJ databases">
        <title>Flavimobilis rhizosphaerae sp. nov., isolated from rhizosphere soil of Spartina alterniflora.</title>
        <authorList>
            <person name="Hanqin C."/>
        </authorList>
    </citation>
    <scope>NUCLEOTIDE SEQUENCE [LARGE SCALE GENOMIC DNA]</scope>
    <source>
        <strain evidence="2 3">GY 10621</strain>
    </source>
</reference>
<dbReference type="Proteomes" id="UP000642107">
    <property type="component" value="Unassembled WGS sequence"/>
</dbReference>